<dbReference type="EMBL" id="CAMXCT020006646">
    <property type="protein sequence ID" value="CAL1171011.1"/>
    <property type="molecule type" value="Genomic_DNA"/>
</dbReference>
<reference evidence="2 3" key="2">
    <citation type="submission" date="2024-05" db="EMBL/GenBank/DDBJ databases">
        <authorList>
            <person name="Chen Y."/>
            <person name="Shah S."/>
            <person name="Dougan E. K."/>
            <person name="Thang M."/>
            <person name="Chan C."/>
        </authorList>
    </citation>
    <scope>NUCLEOTIDE SEQUENCE [LARGE SCALE GENOMIC DNA]</scope>
</reference>
<comment type="caution">
    <text evidence="1">The sequence shown here is derived from an EMBL/GenBank/DDBJ whole genome shotgun (WGS) entry which is preliminary data.</text>
</comment>
<dbReference type="EMBL" id="CAMXCT010006646">
    <property type="protein sequence ID" value="CAI4017636.1"/>
    <property type="molecule type" value="Genomic_DNA"/>
</dbReference>
<keyword evidence="3" id="KW-1185">Reference proteome</keyword>
<accession>A0A9P1GML8</accession>
<reference evidence="1" key="1">
    <citation type="submission" date="2022-10" db="EMBL/GenBank/DDBJ databases">
        <authorList>
            <person name="Chen Y."/>
            <person name="Dougan E. K."/>
            <person name="Chan C."/>
            <person name="Rhodes N."/>
            <person name="Thang M."/>
        </authorList>
    </citation>
    <scope>NUCLEOTIDE SEQUENCE</scope>
</reference>
<evidence type="ECO:0000313" key="1">
    <source>
        <dbReference type="EMBL" id="CAI4017636.1"/>
    </source>
</evidence>
<dbReference type="AlphaFoldDB" id="A0A9P1GML8"/>
<evidence type="ECO:0000313" key="3">
    <source>
        <dbReference type="Proteomes" id="UP001152797"/>
    </source>
</evidence>
<name>A0A9P1GML8_9DINO</name>
<proteinExistence type="predicted"/>
<gene>
    <name evidence="1" type="ORF">C1SCF055_LOCUS42264</name>
</gene>
<organism evidence="1">
    <name type="scientific">Cladocopium goreaui</name>
    <dbReference type="NCBI Taxonomy" id="2562237"/>
    <lineage>
        <taxon>Eukaryota</taxon>
        <taxon>Sar</taxon>
        <taxon>Alveolata</taxon>
        <taxon>Dinophyceae</taxon>
        <taxon>Suessiales</taxon>
        <taxon>Symbiodiniaceae</taxon>
        <taxon>Cladocopium</taxon>
    </lineage>
</organism>
<sequence length="479" mass="54179">MGGRQSRADADSADSAVLSALPWSLRASRYQRRVKQLADEVCTSPRDESLEVTLKRCIAFCYDVTVDWAPFVRVTVFADNVNEHQLNVPVYHSMLMCFGEPHDLREQVKCKAVPGTDVQDGLVKPSVFWTRKIPGRSLPFRALAHALLGFFVDLEDADPRKQLLVNILLQMHEACYNCVGRHKEVFEYCVYDLLDAERRPDGRPVPSDRQQAMALVRQHAEIFLDKHKRNALHAAYLSPLKYLFQDIYEIFENLDSHGASFWVAMLKTFFPDLDMPFEDIEQLDIGWAWGAIDFLPMTSHGSAKLALQRFSDPANLSLDWRTVTRDLPRNSPRFEGFGALGAPYLGRFRGLPFRPGPAGFQEALRRIRQQPAMQKAFLPYVERFTSFFQPSILLQRWTFFALSSDRWVGELGPALQRLRADPAPSAVAPEAVEALREELCSVDGEVNVDVALSLLGLAEVPWVPESVASLALGEAKRTR</sequence>
<dbReference type="Proteomes" id="UP001152797">
    <property type="component" value="Unassembled WGS sequence"/>
</dbReference>
<evidence type="ECO:0000313" key="2">
    <source>
        <dbReference type="EMBL" id="CAL4804948.1"/>
    </source>
</evidence>
<dbReference type="EMBL" id="CAMXCT030006646">
    <property type="protein sequence ID" value="CAL4804948.1"/>
    <property type="molecule type" value="Genomic_DNA"/>
</dbReference>
<dbReference type="OrthoDB" id="413767at2759"/>
<protein>
    <submittedName>
        <fullName evidence="2">EF-hand domain-containing protein</fullName>
    </submittedName>
</protein>